<evidence type="ECO:0000313" key="2">
    <source>
        <dbReference type="EMBL" id="PDX87841.1"/>
    </source>
</evidence>
<dbReference type="PROSITE" id="PS51331">
    <property type="entry name" value="THYX"/>
    <property type="match status" value="1"/>
</dbReference>
<reference evidence="2 3" key="1">
    <citation type="journal article" date="2017" name="Front. Microbiol.">
        <title>New Insights into the Diversity of the Genus Faecalibacterium.</title>
        <authorList>
            <person name="Benevides L."/>
            <person name="Burman S."/>
            <person name="Martin R."/>
            <person name="Robert V."/>
            <person name="Thomas M."/>
            <person name="Miquel S."/>
            <person name="Chain F."/>
            <person name="Sokol H."/>
            <person name="Bermudez-Humaran L.G."/>
            <person name="Morrison M."/>
            <person name="Langella P."/>
            <person name="Azevedo V.A."/>
            <person name="Chatel J.M."/>
            <person name="Soares S."/>
        </authorList>
    </citation>
    <scope>NUCLEOTIDE SEQUENCE [LARGE SCALE GENOMIC DNA]</scope>
    <source>
        <strain evidence="2 3">AHMP21</strain>
    </source>
</reference>
<organism evidence="2 3">
    <name type="scientific">Faecalibacterium prausnitzii</name>
    <dbReference type="NCBI Taxonomy" id="853"/>
    <lineage>
        <taxon>Bacteria</taxon>
        <taxon>Bacillati</taxon>
        <taxon>Bacillota</taxon>
        <taxon>Clostridia</taxon>
        <taxon>Eubacteriales</taxon>
        <taxon>Oscillospiraceae</taxon>
        <taxon>Faecalibacterium</taxon>
    </lineage>
</organism>
<dbReference type="AlphaFoldDB" id="A0A2A7B932"/>
<evidence type="ECO:0000256" key="1">
    <source>
        <dbReference type="NCBIfam" id="TIGR02170"/>
    </source>
</evidence>
<dbReference type="GO" id="GO:0006231">
    <property type="term" value="P:dTMP biosynthetic process"/>
    <property type="evidence" value="ECO:0007669"/>
    <property type="project" value="UniProtKB-UniRule"/>
</dbReference>
<dbReference type="RefSeq" id="WP_097791504.1">
    <property type="nucleotide sequence ID" value="NZ_NOUV01000005.1"/>
</dbReference>
<comment type="caution">
    <text evidence="2">The sequence shown here is derived from an EMBL/GenBank/DDBJ whole genome shotgun (WGS) entry which is preliminary data.</text>
</comment>
<sequence length="213" mass="24523">MKIIKPDVQFITPIDGATILKRLEQCGRVCYKSEDKITEGSAEKFVAGIIKRGHEAVLEHCSFTVKFICDRGVSHEIVRHRMASYCQESTRYCNYGKGKFGEEITVIEPCFLEPGSRAYDYWRDACEGVEIRYFDMLAEGCTPQEARSVLPNSLKTEVVMTANIREWRHFLKLRCSPAAHPQMREVALILLDKVHWLIPVCFDDIWSEYHADV</sequence>
<dbReference type="PANTHER" id="PTHR34934">
    <property type="entry name" value="FLAVIN-DEPENDENT THYMIDYLATE SYNTHASE"/>
    <property type="match status" value="1"/>
</dbReference>
<dbReference type="NCBIfam" id="TIGR02170">
    <property type="entry name" value="thyX"/>
    <property type="match status" value="1"/>
</dbReference>
<dbReference type="GO" id="GO:0050797">
    <property type="term" value="F:thymidylate synthase (FAD) activity"/>
    <property type="evidence" value="ECO:0007669"/>
    <property type="project" value="UniProtKB-UniRule"/>
</dbReference>
<dbReference type="OrthoDB" id="9780625at2"/>
<dbReference type="GO" id="GO:0050660">
    <property type="term" value="F:flavin adenine dinucleotide binding"/>
    <property type="evidence" value="ECO:0007669"/>
    <property type="project" value="UniProtKB-UniRule"/>
</dbReference>
<accession>A0A2A7B932</accession>
<dbReference type="CDD" id="cd20175">
    <property type="entry name" value="ThyX"/>
    <property type="match status" value="1"/>
</dbReference>
<dbReference type="EC" id="2.1.1.148" evidence="1"/>
<dbReference type="SUPFAM" id="SSF69796">
    <property type="entry name" value="Thymidylate synthase-complementing protein Thy1"/>
    <property type="match status" value="1"/>
</dbReference>
<proteinExistence type="predicted"/>
<dbReference type="InterPro" id="IPR036098">
    <property type="entry name" value="Thymidylate_synthase_ThyX_sf"/>
</dbReference>
<dbReference type="GO" id="GO:0070402">
    <property type="term" value="F:NADPH binding"/>
    <property type="evidence" value="ECO:0007669"/>
    <property type="project" value="TreeGrafter"/>
</dbReference>
<protein>
    <recommendedName>
        <fullName evidence="1">FAD-dependent thymidylate synthase</fullName>
        <ecNumber evidence="1">2.1.1.148</ecNumber>
    </recommendedName>
</protein>
<dbReference type="Pfam" id="PF02511">
    <property type="entry name" value="Thy1"/>
    <property type="match status" value="1"/>
</dbReference>
<dbReference type="InterPro" id="IPR003669">
    <property type="entry name" value="Thymidylate_synthase_ThyX"/>
</dbReference>
<name>A0A2A7B932_9FIRM</name>
<gene>
    <name evidence="2" type="primary">thyX</name>
    <name evidence="2" type="ORF">CHR60_02120</name>
</gene>
<dbReference type="GO" id="GO:0004799">
    <property type="term" value="F:thymidylate synthase activity"/>
    <property type="evidence" value="ECO:0007669"/>
    <property type="project" value="TreeGrafter"/>
</dbReference>
<dbReference type="Gene3D" id="3.30.1360.170">
    <property type="match status" value="1"/>
</dbReference>
<dbReference type="EMBL" id="NOUV01000005">
    <property type="protein sequence ID" value="PDX87841.1"/>
    <property type="molecule type" value="Genomic_DNA"/>
</dbReference>
<evidence type="ECO:0000313" key="3">
    <source>
        <dbReference type="Proteomes" id="UP000220904"/>
    </source>
</evidence>
<dbReference type="Proteomes" id="UP000220904">
    <property type="component" value="Unassembled WGS sequence"/>
</dbReference>
<dbReference type="PANTHER" id="PTHR34934:SF1">
    <property type="entry name" value="FLAVIN-DEPENDENT THYMIDYLATE SYNTHASE"/>
    <property type="match status" value="1"/>
</dbReference>